<dbReference type="RefSeq" id="WP_018594579.1">
    <property type="nucleotide sequence ID" value="NZ_AP031416.1"/>
</dbReference>
<protein>
    <submittedName>
        <fullName evidence="3">VanZ family protein</fullName>
    </submittedName>
</protein>
<feature type="domain" description="VanZ-like" evidence="2">
    <location>
        <begin position="52"/>
        <end position="168"/>
    </location>
</feature>
<dbReference type="Pfam" id="PF04892">
    <property type="entry name" value="VanZ"/>
    <property type="match status" value="1"/>
</dbReference>
<evidence type="ECO:0000313" key="3">
    <source>
        <dbReference type="EMBL" id="QMW80810.1"/>
    </source>
</evidence>
<keyword evidence="1" id="KW-1133">Transmembrane helix</keyword>
<reference evidence="3 4" key="1">
    <citation type="submission" date="2019-04" db="EMBL/GenBank/DDBJ databases">
        <authorList>
            <person name="Schori C."/>
            <person name="Ahrens C."/>
        </authorList>
    </citation>
    <scope>NUCLEOTIDE SEQUENCE [LARGE SCALE GENOMIC DNA]</scope>
    <source>
        <strain evidence="3 4">DSM 2950</strain>
    </source>
</reference>
<gene>
    <name evidence="3" type="ORF">E5259_26320</name>
</gene>
<dbReference type="PANTHER" id="PTHR36834:SF1">
    <property type="entry name" value="INTEGRAL MEMBRANE PROTEIN"/>
    <property type="match status" value="1"/>
</dbReference>
<dbReference type="Proteomes" id="UP000515789">
    <property type="component" value="Chromosome"/>
</dbReference>
<sequence length="178" mass="20699">MDLYQIFITHNRAWTVRETIGFSILFTIALLAAIYLLRSKKIILSQAVSGLILMMFLGIVFGSTVFTRMPMKRQYNLELFWSWKEVFLNHSRELLKENLLNCILLFPMGLLLPLIFDHGLSWWKGLLAGLLVSVMIETFQLIFCRGLFEWDDMVHNSLGCMIGCILMSTAIKWKKWSV</sequence>
<organism evidence="3 4">
    <name type="scientific">Blautia producta</name>
    <dbReference type="NCBI Taxonomy" id="33035"/>
    <lineage>
        <taxon>Bacteria</taxon>
        <taxon>Bacillati</taxon>
        <taxon>Bacillota</taxon>
        <taxon>Clostridia</taxon>
        <taxon>Lachnospirales</taxon>
        <taxon>Lachnospiraceae</taxon>
        <taxon>Blautia</taxon>
    </lineage>
</organism>
<feature type="transmembrane region" description="Helical" evidence="1">
    <location>
        <begin position="122"/>
        <end position="142"/>
    </location>
</feature>
<keyword evidence="1" id="KW-0812">Transmembrane</keyword>
<evidence type="ECO:0000313" key="4">
    <source>
        <dbReference type="Proteomes" id="UP000515789"/>
    </source>
</evidence>
<dbReference type="PANTHER" id="PTHR36834">
    <property type="entry name" value="MEMBRANE PROTEIN-RELATED"/>
    <property type="match status" value="1"/>
</dbReference>
<proteinExistence type="predicted"/>
<evidence type="ECO:0000256" key="1">
    <source>
        <dbReference type="SAM" id="Phobius"/>
    </source>
</evidence>
<feature type="transmembrane region" description="Helical" evidence="1">
    <location>
        <begin position="98"/>
        <end position="116"/>
    </location>
</feature>
<feature type="transmembrane region" description="Helical" evidence="1">
    <location>
        <begin position="20"/>
        <end position="37"/>
    </location>
</feature>
<dbReference type="GeneID" id="75053700"/>
<dbReference type="InterPro" id="IPR006976">
    <property type="entry name" value="VanZ-like"/>
</dbReference>
<accession>A0A7G5N1R7</accession>
<evidence type="ECO:0000259" key="2">
    <source>
        <dbReference type="Pfam" id="PF04892"/>
    </source>
</evidence>
<name>A0A7G5N1R7_9FIRM</name>
<dbReference type="InterPro" id="IPR053150">
    <property type="entry name" value="Teicoplanin_resist-assoc"/>
</dbReference>
<dbReference type="EMBL" id="CP039126">
    <property type="protein sequence ID" value="QMW80810.1"/>
    <property type="molecule type" value="Genomic_DNA"/>
</dbReference>
<dbReference type="AlphaFoldDB" id="A0A7G5N1R7"/>
<keyword evidence="1" id="KW-0472">Membrane</keyword>
<feature type="transmembrane region" description="Helical" evidence="1">
    <location>
        <begin position="43"/>
        <end position="66"/>
    </location>
</feature>